<comment type="cofactor">
    <cofactor evidence="1">
        <name>pyridoxal 5'-phosphate</name>
        <dbReference type="ChEBI" id="CHEBI:597326"/>
    </cofactor>
</comment>
<dbReference type="InterPro" id="IPR015421">
    <property type="entry name" value="PyrdxlP-dep_Trfase_major"/>
</dbReference>
<gene>
    <name evidence="5" type="ORF">DI544_08020</name>
</gene>
<name>A0A2W5P9T2_9SPHN</name>
<comment type="caution">
    <text evidence="5">The sequence shown here is derived from an EMBL/GenBank/DDBJ whole genome shotgun (WGS) entry which is preliminary data.</text>
</comment>
<evidence type="ECO:0000256" key="3">
    <source>
        <dbReference type="ARBA" id="ARBA00022898"/>
    </source>
</evidence>
<keyword evidence="3 4" id="KW-0663">Pyridoxal phosphate</keyword>
<accession>A0A2W5P9T2</accession>
<evidence type="ECO:0000313" key="5">
    <source>
        <dbReference type="EMBL" id="PZQ60869.1"/>
    </source>
</evidence>
<dbReference type="CDD" id="cd00610">
    <property type="entry name" value="OAT_like"/>
    <property type="match status" value="1"/>
</dbReference>
<dbReference type="InterPro" id="IPR015424">
    <property type="entry name" value="PyrdxlP-dep_Trfase"/>
</dbReference>
<dbReference type="InterPro" id="IPR049704">
    <property type="entry name" value="Aminotrans_3_PPA_site"/>
</dbReference>
<comment type="similarity">
    <text evidence="2 4">Belongs to the class-III pyridoxal-phosphate-dependent aminotransferase family.</text>
</comment>
<dbReference type="PANTHER" id="PTHR45688:SF13">
    <property type="entry name" value="ALANINE--GLYOXYLATE AMINOTRANSFERASE 2-LIKE"/>
    <property type="match status" value="1"/>
</dbReference>
<dbReference type="GO" id="GO:0030170">
    <property type="term" value="F:pyridoxal phosphate binding"/>
    <property type="evidence" value="ECO:0007669"/>
    <property type="project" value="InterPro"/>
</dbReference>
<evidence type="ECO:0000256" key="1">
    <source>
        <dbReference type="ARBA" id="ARBA00001933"/>
    </source>
</evidence>
<protein>
    <submittedName>
        <fullName evidence="5">Aspartate aminotransferase family protein</fullName>
    </submittedName>
</protein>
<reference evidence="5 6" key="1">
    <citation type="submission" date="2017-08" db="EMBL/GenBank/DDBJ databases">
        <title>Infants hospitalized years apart are colonized by the same room-sourced microbial strains.</title>
        <authorList>
            <person name="Brooks B."/>
            <person name="Olm M.R."/>
            <person name="Firek B.A."/>
            <person name="Baker R."/>
            <person name="Thomas B.C."/>
            <person name="Morowitz M.J."/>
            <person name="Banfield J.F."/>
        </authorList>
    </citation>
    <scope>NUCLEOTIDE SEQUENCE [LARGE SCALE GENOMIC DNA]</scope>
    <source>
        <strain evidence="5">S2_005_001_R1_22</strain>
    </source>
</reference>
<evidence type="ECO:0000256" key="4">
    <source>
        <dbReference type="RuleBase" id="RU003560"/>
    </source>
</evidence>
<proteinExistence type="inferred from homology"/>
<dbReference type="PIRSF" id="PIRSF000521">
    <property type="entry name" value="Transaminase_4ab_Lys_Orn"/>
    <property type="match status" value="1"/>
</dbReference>
<sequence length="430" mass="46100">MGNDDIAQLVARRDRAFGRGAPLFYDHPLHIVRGEGVHVFDASGRRYVDLYNNVPCVGHAHPAVVEAITRQVQTLNVHSRYVHEGAIELAERLAALHGDQIEAVLFSCTGTEANEAALRIAQLATGRQGIVCTNKTYHGNSDLVSKLSLVGTAQPESEGVHAFPFPDSYRPIRDGLSGAALADAYLEALEDAIRRFEASGVGFAALIVCSIFANEGLPDIPEGFMARAAELVHRAGGLVIADEVQAGYGRTGHWWGYTDTGFVPDIVVTGKPMGNGVPLAATATSRALLEPFRARTRYFNTFAATPLQAAAGLAVLNVIEQENLLENVRSVGGFMKEALTARRDPAGRIGDVRGRGTFLGVELVEPGAERRPDAALARRMSEQLKDMGFLTAAAGAYDNMVKIRPPLSFGRADAEAFIAAWNEVVDGLDG</sequence>
<dbReference type="InterPro" id="IPR005814">
    <property type="entry name" value="Aminotrans_3"/>
</dbReference>
<keyword evidence="5" id="KW-0808">Transferase</keyword>
<dbReference type="EMBL" id="QFQI01000004">
    <property type="protein sequence ID" value="PZQ60869.1"/>
    <property type="molecule type" value="Genomic_DNA"/>
</dbReference>
<dbReference type="GO" id="GO:0008483">
    <property type="term" value="F:transaminase activity"/>
    <property type="evidence" value="ECO:0007669"/>
    <property type="project" value="UniProtKB-KW"/>
</dbReference>
<keyword evidence="5" id="KW-0032">Aminotransferase</keyword>
<dbReference type="AlphaFoldDB" id="A0A2W5P9T2"/>
<dbReference type="InterPro" id="IPR015422">
    <property type="entry name" value="PyrdxlP-dep_Trfase_small"/>
</dbReference>
<organism evidence="5 6">
    <name type="scientific">Sphingomonas taxi</name>
    <dbReference type="NCBI Taxonomy" id="1549858"/>
    <lineage>
        <taxon>Bacteria</taxon>
        <taxon>Pseudomonadati</taxon>
        <taxon>Pseudomonadota</taxon>
        <taxon>Alphaproteobacteria</taxon>
        <taxon>Sphingomonadales</taxon>
        <taxon>Sphingomonadaceae</taxon>
        <taxon>Sphingomonas</taxon>
    </lineage>
</organism>
<dbReference type="Pfam" id="PF00202">
    <property type="entry name" value="Aminotran_3"/>
    <property type="match status" value="1"/>
</dbReference>
<dbReference type="Proteomes" id="UP000249229">
    <property type="component" value="Unassembled WGS sequence"/>
</dbReference>
<evidence type="ECO:0000313" key="6">
    <source>
        <dbReference type="Proteomes" id="UP000249229"/>
    </source>
</evidence>
<evidence type="ECO:0000256" key="2">
    <source>
        <dbReference type="ARBA" id="ARBA00008954"/>
    </source>
</evidence>
<dbReference type="PANTHER" id="PTHR45688">
    <property type="match status" value="1"/>
</dbReference>
<dbReference type="Gene3D" id="3.40.640.10">
    <property type="entry name" value="Type I PLP-dependent aspartate aminotransferase-like (Major domain)"/>
    <property type="match status" value="1"/>
</dbReference>
<dbReference type="PROSITE" id="PS00600">
    <property type="entry name" value="AA_TRANSFER_CLASS_3"/>
    <property type="match status" value="1"/>
</dbReference>
<dbReference type="Gene3D" id="3.90.1150.10">
    <property type="entry name" value="Aspartate Aminotransferase, domain 1"/>
    <property type="match status" value="1"/>
</dbReference>
<dbReference type="SUPFAM" id="SSF53383">
    <property type="entry name" value="PLP-dependent transferases"/>
    <property type="match status" value="1"/>
</dbReference>